<dbReference type="EMBL" id="JPEO01000001">
    <property type="protein sequence ID" value="KFZ39086.1"/>
    <property type="molecule type" value="Genomic_DNA"/>
</dbReference>
<comment type="caution">
    <text evidence="1">The sequence shown here is derived from an EMBL/GenBank/DDBJ whole genome shotgun (WGS) entry which is preliminary data.</text>
</comment>
<name>A0A094K316_9GAMM</name>
<protein>
    <submittedName>
        <fullName evidence="1">Uncharacterized protein</fullName>
    </submittedName>
</protein>
<evidence type="ECO:0000313" key="2">
    <source>
        <dbReference type="Proteomes" id="UP000029264"/>
    </source>
</evidence>
<reference evidence="1 2" key="1">
    <citation type="submission" date="2014-06" db="EMBL/GenBank/DDBJ databases">
        <title>Shewanella sp. YQH10.</title>
        <authorList>
            <person name="Liu Y."/>
            <person name="Zeng R."/>
        </authorList>
    </citation>
    <scope>NUCLEOTIDE SEQUENCE [LARGE SCALE GENOMIC DNA]</scope>
    <source>
        <strain evidence="1 2">YQH10</strain>
    </source>
</reference>
<accession>A0A094K316</accession>
<gene>
    <name evidence="1" type="ORF">HR45_01425</name>
</gene>
<dbReference type="AlphaFoldDB" id="A0A094K316"/>
<dbReference type="RefSeq" id="WP_037438947.1">
    <property type="nucleotide sequence ID" value="NZ_JPEO01000001.1"/>
</dbReference>
<sequence>MRFWQKSTALLICSIALIAVLSTASSSMLRLSSQTTFLSSDEGRVGQAHILAAAVVVPETLSESFEPLEPRKRAKLQARYALLKEIMPLQSVLSHNKTLRYFMAPSRAPPVTQLV</sequence>
<dbReference type="Proteomes" id="UP000029264">
    <property type="component" value="Unassembled WGS sequence"/>
</dbReference>
<proteinExistence type="predicted"/>
<evidence type="ECO:0000313" key="1">
    <source>
        <dbReference type="EMBL" id="KFZ39086.1"/>
    </source>
</evidence>
<keyword evidence="2" id="KW-1185">Reference proteome</keyword>
<organism evidence="1 2">
    <name type="scientific">Shewanella mangrovi</name>
    <dbReference type="NCBI Taxonomy" id="1515746"/>
    <lineage>
        <taxon>Bacteria</taxon>
        <taxon>Pseudomonadati</taxon>
        <taxon>Pseudomonadota</taxon>
        <taxon>Gammaproteobacteria</taxon>
        <taxon>Alteromonadales</taxon>
        <taxon>Shewanellaceae</taxon>
        <taxon>Shewanella</taxon>
    </lineage>
</organism>
<dbReference type="STRING" id="1515746.HR45_01425"/>